<dbReference type="EMBL" id="AFVZ01000002">
    <property type="protein sequence ID" value="EHN58126.1"/>
    <property type="molecule type" value="Genomic_DNA"/>
</dbReference>
<evidence type="ECO:0000313" key="1">
    <source>
        <dbReference type="EMBL" id="EHN58126.1"/>
    </source>
</evidence>
<reference evidence="1 2" key="1">
    <citation type="journal article" date="2012" name="PLoS ONE">
        <title>Functional divergence in the genus oenococcus as predicted by genome sequencing of the newly-described species, Oenococcus kitaharae.</title>
        <authorList>
            <person name="Borneman A.R."/>
            <person name="McCarthy J.M."/>
            <person name="Chambers P.J."/>
            <person name="Bartowsky E.J."/>
        </authorList>
    </citation>
    <scope>NUCLEOTIDE SEQUENCE [LARGE SCALE GENOMIC DNA]</scope>
    <source>
        <strain evidence="2">DSM17330</strain>
        <plasmid evidence="1">unnamed</plasmid>
    </source>
</reference>
<dbReference type="PROSITE" id="PS00383">
    <property type="entry name" value="TYR_PHOSPHATASE_1"/>
    <property type="match status" value="1"/>
</dbReference>
<evidence type="ECO:0000313" key="2">
    <source>
        <dbReference type="Proteomes" id="UP000004959"/>
    </source>
</evidence>
<dbReference type="RefSeq" id="WP_007747452.1">
    <property type="nucleotide sequence ID" value="NZ_ATZG01000006.1"/>
</dbReference>
<dbReference type="InterPro" id="IPR016130">
    <property type="entry name" value="Tyr_Pase_AS"/>
</dbReference>
<name>G9WJV8_9LACO</name>
<sequence length="162" mass="18452">MQKVTILSRASFLTYVPDLPKEQVVAIRIGDKRAPLKDSASQYYLDSLSMAFFDERTLFEDQINRSYGTGSNMFSEKDKRLVDDFVDKYQDKYFVIHCEEGKSRSAAIGYYILKKLGCTKELNQKKESGRFDPNPQVYGLLIGKPYTMGNAGEVTTELITSE</sequence>
<organism evidence="1 2">
    <name type="scientific">Oenococcus kitaharae DSM 17330</name>
    <dbReference type="NCBI Taxonomy" id="1045004"/>
    <lineage>
        <taxon>Bacteria</taxon>
        <taxon>Bacillati</taxon>
        <taxon>Bacillota</taxon>
        <taxon>Bacilli</taxon>
        <taxon>Lactobacillales</taxon>
        <taxon>Lactobacillaceae</taxon>
        <taxon>Oenococcus</taxon>
    </lineage>
</organism>
<keyword evidence="1" id="KW-0614">Plasmid</keyword>
<accession>G9WJV8</accession>
<gene>
    <name evidence="1" type="ORF">OKIT_1881</name>
</gene>
<evidence type="ECO:0008006" key="3">
    <source>
        <dbReference type="Google" id="ProtNLM"/>
    </source>
</evidence>
<comment type="caution">
    <text evidence="1">The sequence shown here is derived from an EMBL/GenBank/DDBJ whole genome shotgun (WGS) entry which is preliminary data.</text>
</comment>
<dbReference type="InterPro" id="IPR029021">
    <property type="entry name" value="Prot-tyrosine_phosphatase-like"/>
</dbReference>
<dbReference type="OrthoDB" id="2360603at2"/>
<dbReference type="Proteomes" id="UP000004959">
    <property type="component" value="Plasmid unnamed"/>
</dbReference>
<dbReference type="PATRIC" id="fig|1045004.4.peg.1851"/>
<dbReference type="AlphaFoldDB" id="G9WJV8"/>
<dbReference type="SUPFAM" id="SSF52799">
    <property type="entry name" value="(Phosphotyrosine protein) phosphatases II"/>
    <property type="match status" value="1"/>
</dbReference>
<dbReference type="HOGENOM" id="CLU_1649492_0_0_9"/>
<proteinExistence type="predicted"/>
<keyword evidence="2" id="KW-1185">Reference proteome</keyword>
<protein>
    <recommendedName>
        <fullName evidence="3">Tyrosine specific protein phosphatases domain-containing protein</fullName>
    </recommendedName>
</protein>
<geneLocation type="plasmid" evidence="2"/>